<organism evidence="3 4">
    <name type="scientific">Armadillidium nasatum</name>
    <dbReference type="NCBI Taxonomy" id="96803"/>
    <lineage>
        <taxon>Eukaryota</taxon>
        <taxon>Metazoa</taxon>
        <taxon>Ecdysozoa</taxon>
        <taxon>Arthropoda</taxon>
        <taxon>Crustacea</taxon>
        <taxon>Multicrustacea</taxon>
        <taxon>Malacostraca</taxon>
        <taxon>Eumalacostraca</taxon>
        <taxon>Peracarida</taxon>
        <taxon>Isopoda</taxon>
        <taxon>Oniscidea</taxon>
        <taxon>Crinocheta</taxon>
        <taxon>Armadillidiidae</taxon>
        <taxon>Armadillidium</taxon>
    </lineage>
</organism>
<sequence length="725" mass="83970">MAFNASNKNIVKVAVTMKEESNTPFLGHFNLNDPLSCFIKVLCNHFKLDNPEDYGLQYVDPPNHYISDGNRDKLKNGVLLMVVSSVSRLCERMIKSLSSGTHKEKTEALQILAKHSNDPLVAEKFIKLQGIVFLVSGVEEDKFEMHQLGNALISFIEIMDHGFLNWDSLQQQFIKKIVSFINVQLQTDSTVLQTSLTILESVVLNSEEHYNLVENMITLPHLLQHISNCKAEGSSQIEIQQSVLALVNALFLKAEPHKRKYFFSTLTTRQYRNIIIDNILASKNYNTLVGEMKHQLYVLQQLLLNTYDDRMHTPLDPEDQVAAKSIRDLRTLAFEERETITTIKDVSLRRLEMKHEFKKLGFKDDADPAKDFREAPPGMLALDNMCYFARTHSDQCSKLVMENCYRSDSHECPFGRASIELTKLLCEILNIGEMPSEQGQVFYPMMFAHDHSFEELFSICIVIFNKTWKEMKATTEDFSKVVSVIRVQINRTMNEFPPTLDRFHENINKLNYSKVAKIWQDELLYHEEKEMQAPPILELTKRIKEEMIELVQQQRLNFLVEGTRFQVKSRSSKEKKYQYQYWRLSPNHKFLHYGNCAETTTPSVDELPNKIAISDIKDLVTGKDCPHKKEKKYMFPFSLLLEDNHSHDFYAPDEKTYHFWQDGINALLRRTMTSEAAKQDMDILVNMELKLRLLDTEGVHIPQSPPPIPPPPPNYNFSYQSGYTN</sequence>
<dbReference type="InterPro" id="IPR050868">
    <property type="entry name" value="ELMO_domain-containing"/>
</dbReference>
<name>A0A5N5T7K3_9CRUS</name>
<evidence type="ECO:0000313" key="4">
    <source>
        <dbReference type="Proteomes" id="UP000326759"/>
    </source>
</evidence>
<evidence type="ECO:0000256" key="1">
    <source>
        <dbReference type="ARBA" id="ARBA00024863"/>
    </source>
</evidence>
<dbReference type="GO" id="GO:0007015">
    <property type="term" value="P:actin filament organization"/>
    <property type="evidence" value="ECO:0007669"/>
    <property type="project" value="TreeGrafter"/>
</dbReference>
<dbReference type="PANTHER" id="PTHR12771:SF56">
    <property type="entry name" value="CED-12"/>
    <property type="match status" value="1"/>
</dbReference>
<dbReference type="Pfam" id="PF11841">
    <property type="entry name" value="ELMO_ARM"/>
    <property type="match status" value="1"/>
</dbReference>
<protein>
    <submittedName>
        <fullName evidence="3">Engulfment and cell motility protein 1</fullName>
    </submittedName>
</protein>
<comment type="caution">
    <text evidence="3">The sequence shown here is derived from an EMBL/GenBank/DDBJ whole genome shotgun (WGS) entry which is preliminary data.</text>
</comment>
<dbReference type="Pfam" id="PF16457">
    <property type="entry name" value="PH_12"/>
    <property type="match status" value="1"/>
</dbReference>
<dbReference type="Proteomes" id="UP000326759">
    <property type="component" value="Unassembled WGS sequence"/>
</dbReference>
<dbReference type="PANTHER" id="PTHR12771">
    <property type="entry name" value="ENGULFMENT AND CELL MOTILITY"/>
    <property type="match status" value="1"/>
</dbReference>
<dbReference type="InterPro" id="IPR016024">
    <property type="entry name" value="ARM-type_fold"/>
</dbReference>
<gene>
    <name evidence="3" type="primary">ELMO1</name>
    <name evidence="3" type="ORF">Anas_12098</name>
</gene>
<comment type="function">
    <text evidence="1">Involved in cytoskeletal rearrangements required for phagocytosis of apoptotic cells and cell motility. Acts in association with DOCK1 and CRK. Was initially proposed to be required in complex with DOCK1 to activate Rac Rho small GTPases. May enhance the guanine nucleotide exchange factor (GEF) activity of DOCK1.</text>
</comment>
<dbReference type="Gene3D" id="6.10.250.810">
    <property type="match status" value="1"/>
</dbReference>
<proteinExistence type="predicted"/>
<dbReference type="InterPro" id="IPR024574">
    <property type="entry name" value="ELMO_ARM"/>
</dbReference>
<dbReference type="EMBL" id="SEYY01007138">
    <property type="protein sequence ID" value="KAB7502601.1"/>
    <property type="molecule type" value="Genomic_DNA"/>
</dbReference>
<accession>A0A5N5T7K3</accession>
<keyword evidence="4" id="KW-1185">Reference proteome</keyword>
<evidence type="ECO:0000259" key="2">
    <source>
        <dbReference type="PROSITE" id="PS51335"/>
    </source>
</evidence>
<dbReference type="Pfam" id="PF04727">
    <property type="entry name" value="ELMO_CED12"/>
    <property type="match status" value="1"/>
</dbReference>
<dbReference type="InterPro" id="IPR006816">
    <property type="entry name" value="ELMO_dom"/>
</dbReference>
<reference evidence="3 4" key="1">
    <citation type="journal article" date="2019" name="PLoS Biol.">
        <title>Sex chromosomes control vertical transmission of feminizing Wolbachia symbionts in an isopod.</title>
        <authorList>
            <person name="Becking T."/>
            <person name="Chebbi M.A."/>
            <person name="Giraud I."/>
            <person name="Moumen B."/>
            <person name="Laverre T."/>
            <person name="Caubet Y."/>
            <person name="Peccoud J."/>
            <person name="Gilbert C."/>
            <person name="Cordaux R."/>
        </authorList>
    </citation>
    <scope>NUCLEOTIDE SEQUENCE [LARGE SCALE GENOMIC DNA]</scope>
    <source>
        <strain evidence="3">ANa2</strain>
        <tissue evidence="3">Whole body excluding digestive tract and cuticle</tissue>
    </source>
</reference>
<dbReference type="OrthoDB" id="28413at2759"/>
<dbReference type="InterPro" id="IPR011993">
    <property type="entry name" value="PH-like_dom_sf"/>
</dbReference>
<evidence type="ECO:0000313" key="3">
    <source>
        <dbReference type="EMBL" id="KAB7502601.1"/>
    </source>
</evidence>
<dbReference type="GO" id="GO:0005886">
    <property type="term" value="C:plasma membrane"/>
    <property type="evidence" value="ECO:0007669"/>
    <property type="project" value="TreeGrafter"/>
</dbReference>
<dbReference type="SUPFAM" id="SSF48371">
    <property type="entry name" value="ARM repeat"/>
    <property type="match status" value="1"/>
</dbReference>
<dbReference type="InterPro" id="IPR001849">
    <property type="entry name" value="PH_domain"/>
</dbReference>
<dbReference type="GO" id="GO:0048870">
    <property type="term" value="P:cell motility"/>
    <property type="evidence" value="ECO:0007669"/>
    <property type="project" value="TreeGrafter"/>
</dbReference>
<dbReference type="Gene3D" id="2.30.29.30">
    <property type="entry name" value="Pleckstrin-homology domain (PH domain)/Phosphotyrosine-binding domain (PTB)"/>
    <property type="match status" value="1"/>
</dbReference>
<dbReference type="PROSITE" id="PS51335">
    <property type="entry name" value="ELMO"/>
    <property type="match status" value="1"/>
</dbReference>
<dbReference type="SUPFAM" id="SSF50729">
    <property type="entry name" value="PH domain-like"/>
    <property type="match status" value="1"/>
</dbReference>
<dbReference type="AlphaFoldDB" id="A0A5N5T7K3"/>
<feature type="domain" description="ELMO" evidence="2">
    <location>
        <begin position="335"/>
        <end position="493"/>
    </location>
</feature>